<evidence type="ECO:0000313" key="1">
    <source>
        <dbReference type="EMBL" id="SIO31959.1"/>
    </source>
</evidence>
<proteinExistence type="predicted"/>
<name>A0A1N6IJ04_9RHOB</name>
<dbReference type="EMBL" id="FSRL01000002">
    <property type="protein sequence ID" value="SIO31959.1"/>
    <property type="molecule type" value="Genomic_DNA"/>
</dbReference>
<evidence type="ECO:0000313" key="2">
    <source>
        <dbReference type="Proteomes" id="UP000184932"/>
    </source>
</evidence>
<keyword evidence="1" id="KW-0966">Cell projection</keyword>
<organism evidence="1 2">
    <name type="scientific">Vannielia litorea</name>
    <dbReference type="NCBI Taxonomy" id="1217970"/>
    <lineage>
        <taxon>Bacteria</taxon>
        <taxon>Pseudomonadati</taxon>
        <taxon>Pseudomonadota</taxon>
        <taxon>Alphaproteobacteria</taxon>
        <taxon>Rhodobacterales</taxon>
        <taxon>Paracoccaceae</taxon>
        <taxon>Vannielia</taxon>
    </lineage>
</organism>
<keyword evidence="2" id="KW-1185">Reference proteome</keyword>
<accession>A0A1N6IJ04</accession>
<keyword evidence="1" id="KW-0969">Cilium</keyword>
<dbReference type="AlphaFoldDB" id="A0A1N6IJ04"/>
<dbReference type="NCBIfam" id="NF009270">
    <property type="entry name" value="PRK12627.1"/>
    <property type="match status" value="1"/>
</dbReference>
<gene>
    <name evidence="1" type="ORF">SAMN05444002_3951</name>
</gene>
<dbReference type="OrthoDB" id="9788334at2"/>
<dbReference type="RefSeq" id="WP_074258093.1">
    <property type="nucleotide sequence ID" value="NZ_FSRL01000002.1"/>
</dbReference>
<keyword evidence="1" id="KW-0282">Flagellum</keyword>
<sequence>MFDQLEILSMARGLAAHSAARQSVVAQNLAQADTAGYKARDIASFGESYRAQPGLALRTTRSAHMADTAPPPALRPVIERGVDGDPNGNTVSIESQMVKSAEIQTRHEMALSVYRTTLGILRTTLGRR</sequence>
<dbReference type="STRING" id="1217970.SAMN05444002_3951"/>
<protein>
    <submittedName>
        <fullName evidence="1">Flagellar basal-body rod protein FlgB</fullName>
    </submittedName>
</protein>
<reference evidence="2" key="1">
    <citation type="submission" date="2016-11" db="EMBL/GenBank/DDBJ databases">
        <authorList>
            <person name="Varghese N."/>
            <person name="Submissions S."/>
        </authorList>
    </citation>
    <scope>NUCLEOTIDE SEQUENCE [LARGE SCALE GENOMIC DNA]</scope>
    <source>
        <strain evidence="2">DSM 29440</strain>
    </source>
</reference>
<dbReference type="Proteomes" id="UP000184932">
    <property type="component" value="Unassembled WGS sequence"/>
</dbReference>